<organism evidence="1 2">
    <name type="scientific">Prorocentrum cordatum</name>
    <dbReference type="NCBI Taxonomy" id="2364126"/>
    <lineage>
        <taxon>Eukaryota</taxon>
        <taxon>Sar</taxon>
        <taxon>Alveolata</taxon>
        <taxon>Dinophyceae</taxon>
        <taxon>Prorocentrales</taxon>
        <taxon>Prorocentraceae</taxon>
        <taxon>Prorocentrum</taxon>
    </lineage>
</organism>
<dbReference type="EMBL" id="CAUYUJ010016022">
    <property type="protein sequence ID" value="CAK0860918.1"/>
    <property type="molecule type" value="Genomic_DNA"/>
</dbReference>
<evidence type="ECO:0008006" key="3">
    <source>
        <dbReference type="Google" id="ProtNLM"/>
    </source>
</evidence>
<protein>
    <recommendedName>
        <fullName evidence="3">Nuclear pore protein</fullName>
    </recommendedName>
</protein>
<reference evidence="1" key="1">
    <citation type="submission" date="2023-10" db="EMBL/GenBank/DDBJ databases">
        <authorList>
            <person name="Chen Y."/>
            <person name="Shah S."/>
            <person name="Dougan E. K."/>
            <person name="Thang M."/>
            <person name="Chan C."/>
        </authorList>
    </citation>
    <scope>NUCLEOTIDE SEQUENCE [LARGE SCALE GENOMIC DNA]</scope>
</reference>
<name>A0ABN9UM01_9DINO</name>
<evidence type="ECO:0000313" key="1">
    <source>
        <dbReference type="EMBL" id="CAK0860918.1"/>
    </source>
</evidence>
<gene>
    <name evidence="1" type="ORF">PCOR1329_LOCUS49742</name>
</gene>
<proteinExistence type="predicted"/>
<comment type="caution">
    <text evidence="1">The sequence shown here is derived from an EMBL/GenBank/DDBJ whole genome shotgun (WGS) entry which is preliminary data.</text>
</comment>
<evidence type="ECO:0000313" key="2">
    <source>
        <dbReference type="Proteomes" id="UP001189429"/>
    </source>
</evidence>
<accession>A0ABN9UM01</accession>
<feature type="non-terminal residue" evidence="1">
    <location>
        <position position="76"/>
    </location>
</feature>
<dbReference type="Proteomes" id="UP001189429">
    <property type="component" value="Unassembled WGS sequence"/>
</dbReference>
<keyword evidence="2" id="KW-1185">Reference proteome</keyword>
<feature type="non-terminal residue" evidence="1">
    <location>
        <position position="1"/>
    </location>
</feature>
<sequence>VMQCYCAVGQVLRQHSCSLGQFAAVLQCYVQAKESTSSPDMLDAFEGDAHMFSLAAAIFLDLMQGAPAMDAAAVCQ</sequence>